<comment type="subcellular location">
    <subcellularLocation>
        <location evidence="1">Nucleus</location>
    </subcellularLocation>
</comment>
<dbReference type="GO" id="GO:0000981">
    <property type="term" value="F:DNA-binding transcription factor activity, RNA polymerase II-specific"/>
    <property type="evidence" value="ECO:0007669"/>
    <property type="project" value="InterPro"/>
</dbReference>
<sequence>MNTAQNTPKATRQCWECLKRRLVCDCTLPRCNKCVKRGRECPGYDAKKPLQWVEPGKVTSRKRIKPSKDTRLVLQVRPRRSPMGNPPRGSGSSSETVGSEEEDRDAQKELRYIYQKAMADAHTVEDVEKVFHIESQDRIAEIVSKGLYHEAAKVLKMEKDPLKGLRRVLLFMKLEQLPVYNLRNDTSEVVQAINYFNTRIIPEVTESRSALVRNPHIMFFPASSLHLLTPSTHSIYVCLALQHYINRLPPGASEKALVANGPKLWQYRGEAIQELSRRIADPKTMYSLATITSIVVFVTNELQCQPLPQWRSHIDVLMRIMEVRGGLMQMYRSAFYTHPTVVLVYLMIVVSNTTSPCHNQVVLAPTLKQELADVEELYHELFPYCLSPPAVFFFVIRISNLRREASQALILNDDITSHSQLAANLLSQIQAFSVDDWAQPGAENEDWLAIGSAYKHAAAVYCIMSLQSLALLPDDARTSLQLENHGDLLVSSLKNVIASSRTQRFAGWPLSMAGVEAGYRGEARHKWIENSCSELSRLLGNKAPSNLKLVLRKYWNSGNLGWEECFDKPYVFMF</sequence>
<accession>A0A9P4PBW2</accession>
<dbReference type="Pfam" id="PF11951">
    <property type="entry name" value="Fungal_trans_2"/>
    <property type="match status" value="1"/>
</dbReference>
<dbReference type="GO" id="GO:0005634">
    <property type="term" value="C:nucleus"/>
    <property type="evidence" value="ECO:0007669"/>
    <property type="project" value="UniProtKB-SubCell"/>
</dbReference>
<dbReference type="EMBL" id="MU001508">
    <property type="protein sequence ID" value="KAF2440171.1"/>
    <property type="molecule type" value="Genomic_DNA"/>
</dbReference>
<feature type="domain" description="Zn(2)-C6 fungal-type" evidence="4">
    <location>
        <begin position="13"/>
        <end position="41"/>
    </location>
</feature>
<keyword evidence="6" id="KW-1185">Reference proteome</keyword>
<name>A0A9P4PBW2_9PLEO</name>
<dbReference type="GO" id="GO:0008270">
    <property type="term" value="F:zinc ion binding"/>
    <property type="evidence" value="ECO:0007669"/>
    <property type="project" value="InterPro"/>
</dbReference>
<evidence type="ECO:0000259" key="4">
    <source>
        <dbReference type="PROSITE" id="PS50048"/>
    </source>
</evidence>
<dbReference type="OrthoDB" id="5386330at2759"/>
<evidence type="ECO:0000313" key="6">
    <source>
        <dbReference type="Proteomes" id="UP000799764"/>
    </source>
</evidence>
<evidence type="ECO:0000256" key="2">
    <source>
        <dbReference type="ARBA" id="ARBA00023242"/>
    </source>
</evidence>
<dbReference type="GO" id="GO:0000976">
    <property type="term" value="F:transcription cis-regulatory region binding"/>
    <property type="evidence" value="ECO:0007669"/>
    <property type="project" value="TreeGrafter"/>
</dbReference>
<keyword evidence="2" id="KW-0539">Nucleus</keyword>
<dbReference type="InterPro" id="IPR001138">
    <property type="entry name" value="Zn2Cys6_DnaBD"/>
</dbReference>
<protein>
    <recommendedName>
        <fullName evidence="4">Zn(2)-C6 fungal-type domain-containing protein</fullName>
    </recommendedName>
</protein>
<dbReference type="CDD" id="cd00067">
    <property type="entry name" value="GAL4"/>
    <property type="match status" value="1"/>
</dbReference>
<gene>
    <name evidence="5" type="ORF">P171DRAFT_396381</name>
</gene>
<proteinExistence type="predicted"/>
<dbReference type="AlphaFoldDB" id="A0A9P4PBW2"/>
<dbReference type="InterPro" id="IPR021858">
    <property type="entry name" value="Fun_TF"/>
</dbReference>
<dbReference type="InterPro" id="IPR036864">
    <property type="entry name" value="Zn2-C6_fun-type_DNA-bd_sf"/>
</dbReference>
<dbReference type="PROSITE" id="PS50048">
    <property type="entry name" value="ZN2_CY6_FUNGAL_2"/>
    <property type="match status" value="1"/>
</dbReference>
<evidence type="ECO:0000256" key="3">
    <source>
        <dbReference type="SAM" id="MobiDB-lite"/>
    </source>
</evidence>
<dbReference type="PANTHER" id="PTHR37534:SF48">
    <property type="entry name" value="FINGER DOMAIN PROTEIN, PUTATIVE-RELATED"/>
    <property type="match status" value="1"/>
</dbReference>
<dbReference type="SUPFAM" id="SSF57701">
    <property type="entry name" value="Zn2/Cys6 DNA-binding domain"/>
    <property type="match status" value="1"/>
</dbReference>
<evidence type="ECO:0000313" key="5">
    <source>
        <dbReference type="EMBL" id="KAF2440171.1"/>
    </source>
</evidence>
<evidence type="ECO:0000256" key="1">
    <source>
        <dbReference type="ARBA" id="ARBA00004123"/>
    </source>
</evidence>
<comment type="caution">
    <text evidence="5">The sequence shown here is derived from an EMBL/GenBank/DDBJ whole genome shotgun (WGS) entry which is preliminary data.</text>
</comment>
<dbReference type="Proteomes" id="UP000799764">
    <property type="component" value="Unassembled WGS sequence"/>
</dbReference>
<organism evidence="5 6">
    <name type="scientific">Karstenula rhodostoma CBS 690.94</name>
    <dbReference type="NCBI Taxonomy" id="1392251"/>
    <lineage>
        <taxon>Eukaryota</taxon>
        <taxon>Fungi</taxon>
        <taxon>Dikarya</taxon>
        <taxon>Ascomycota</taxon>
        <taxon>Pezizomycotina</taxon>
        <taxon>Dothideomycetes</taxon>
        <taxon>Pleosporomycetidae</taxon>
        <taxon>Pleosporales</taxon>
        <taxon>Massarineae</taxon>
        <taxon>Didymosphaeriaceae</taxon>
        <taxon>Karstenula</taxon>
    </lineage>
</organism>
<feature type="region of interest" description="Disordered" evidence="3">
    <location>
        <begin position="56"/>
        <end position="102"/>
    </location>
</feature>
<reference evidence="5" key="1">
    <citation type="journal article" date="2020" name="Stud. Mycol.">
        <title>101 Dothideomycetes genomes: a test case for predicting lifestyles and emergence of pathogens.</title>
        <authorList>
            <person name="Haridas S."/>
            <person name="Albert R."/>
            <person name="Binder M."/>
            <person name="Bloem J."/>
            <person name="Labutti K."/>
            <person name="Salamov A."/>
            <person name="Andreopoulos B."/>
            <person name="Baker S."/>
            <person name="Barry K."/>
            <person name="Bills G."/>
            <person name="Bluhm B."/>
            <person name="Cannon C."/>
            <person name="Castanera R."/>
            <person name="Culley D."/>
            <person name="Daum C."/>
            <person name="Ezra D."/>
            <person name="Gonzalez J."/>
            <person name="Henrissat B."/>
            <person name="Kuo A."/>
            <person name="Liang C."/>
            <person name="Lipzen A."/>
            <person name="Lutzoni F."/>
            <person name="Magnuson J."/>
            <person name="Mondo S."/>
            <person name="Nolan M."/>
            <person name="Ohm R."/>
            <person name="Pangilinan J."/>
            <person name="Park H.-J."/>
            <person name="Ramirez L."/>
            <person name="Alfaro M."/>
            <person name="Sun H."/>
            <person name="Tritt A."/>
            <person name="Yoshinaga Y."/>
            <person name="Zwiers L.-H."/>
            <person name="Turgeon B."/>
            <person name="Goodwin S."/>
            <person name="Spatafora J."/>
            <person name="Crous P."/>
            <person name="Grigoriev I."/>
        </authorList>
    </citation>
    <scope>NUCLEOTIDE SEQUENCE</scope>
    <source>
        <strain evidence="5">CBS 690.94</strain>
    </source>
</reference>
<dbReference type="GO" id="GO:0045944">
    <property type="term" value="P:positive regulation of transcription by RNA polymerase II"/>
    <property type="evidence" value="ECO:0007669"/>
    <property type="project" value="TreeGrafter"/>
</dbReference>
<dbReference type="PANTHER" id="PTHR37534">
    <property type="entry name" value="TRANSCRIPTIONAL ACTIVATOR PROTEIN UGA3"/>
    <property type="match status" value="1"/>
</dbReference>